<keyword evidence="5" id="KW-1003">Cell membrane</keyword>
<dbReference type="Proteomes" id="UP001108280">
    <property type="component" value="Chromosome 4"/>
</dbReference>
<dbReference type="GeneID" id="100768680"/>
<reference evidence="14" key="4">
    <citation type="journal article" date="2020" name="Biotechnol. Bioeng.">
        <title>Chromosome-scale scaffolds for the Chinese hamster reference genome assembly to facilitate the study of the CHO epigenome.</title>
        <authorList>
            <person name="Hilliard W."/>
            <person name="MacDonald M."/>
            <person name="Lee K.H."/>
        </authorList>
    </citation>
    <scope>NUCLEOTIDE SEQUENCE [LARGE SCALE GENOMIC DNA]</scope>
    <source>
        <strain evidence="14">17A/GY</strain>
    </source>
</reference>
<dbReference type="EMBL" id="JH003003">
    <property type="protein sequence ID" value="EGW14496.1"/>
    <property type="molecule type" value="Genomic_DNA"/>
</dbReference>
<dbReference type="Gene3D" id="1.20.140.150">
    <property type="match status" value="1"/>
</dbReference>
<dbReference type="GeneTree" id="ENSGT00940000154762"/>
<dbReference type="OMA" id="WIQCTLY"/>
<dbReference type="PANTHER" id="PTHR12002">
    <property type="entry name" value="CLAUDIN"/>
    <property type="match status" value="1"/>
</dbReference>
<dbReference type="Ensembl" id="ENSCGRT00001003087.1">
    <property type="protein sequence ID" value="ENSCGRP00001002365.1"/>
    <property type="gene ID" value="ENSCGRG00001002544.1"/>
</dbReference>
<keyword evidence="6 10" id="KW-0812">Transmembrane</keyword>
<dbReference type="RefSeq" id="XP_035299276.1">
    <property type="nucleotide sequence ID" value="XM_035443385.1"/>
</dbReference>
<dbReference type="InterPro" id="IPR004031">
    <property type="entry name" value="PMP22/EMP/MP20/Claudin"/>
</dbReference>
<accession>G3IIF8</accession>
<keyword evidence="4" id="KW-0796">Tight junction</keyword>
<organism evidence="11 13">
    <name type="scientific">Cricetulus griseus</name>
    <name type="common">Chinese hamster</name>
    <name type="synonym">Cricetulus barabensis griseus</name>
    <dbReference type="NCBI Taxonomy" id="10029"/>
    <lineage>
        <taxon>Eukaryota</taxon>
        <taxon>Metazoa</taxon>
        <taxon>Chordata</taxon>
        <taxon>Craniata</taxon>
        <taxon>Vertebrata</taxon>
        <taxon>Euteleostomi</taxon>
        <taxon>Mammalia</taxon>
        <taxon>Eutheria</taxon>
        <taxon>Euarchontoglires</taxon>
        <taxon>Glires</taxon>
        <taxon>Rodentia</taxon>
        <taxon>Myomorpha</taxon>
        <taxon>Muroidea</taxon>
        <taxon>Cricetidae</taxon>
        <taxon>Cricetinae</taxon>
        <taxon>Cricetulus</taxon>
    </lineage>
</organism>
<dbReference type="PRINTS" id="PR01077">
    <property type="entry name" value="CLAUDIN"/>
</dbReference>
<gene>
    <name evidence="12 15 16 17" type="primary">LOC100768680</name>
    <name evidence="11" type="ORF">I79_023627</name>
</gene>
<dbReference type="KEGG" id="cge:100768680"/>
<dbReference type="PaxDb" id="10029-XP_007627450.1"/>
<dbReference type="GO" id="GO:0005198">
    <property type="term" value="F:structural molecule activity"/>
    <property type="evidence" value="ECO:0007669"/>
    <property type="project" value="InterPro"/>
</dbReference>
<evidence type="ECO:0000256" key="1">
    <source>
        <dbReference type="ARBA" id="ARBA00004435"/>
    </source>
</evidence>
<dbReference type="GO" id="GO:0016328">
    <property type="term" value="C:lateral plasma membrane"/>
    <property type="evidence" value="ECO:0007669"/>
    <property type="project" value="Ensembl"/>
</dbReference>
<dbReference type="RefSeq" id="XP_035299275.1">
    <property type="nucleotide sequence ID" value="XM_035443384.1"/>
</dbReference>
<dbReference type="Proteomes" id="UP000001075">
    <property type="component" value="Unassembled WGS sequence"/>
</dbReference>
<dbReference type="RefSeq" id="XP_027272080.1">
    <property type="nucleotide sequence ID" value="XM_027416279.2"/>
</dbReference>
<dbReference type="OrthoDB" id="9616094at2759"/>
<comment type="subcellular location">
    <subcellularLocation>
        <location evidence="1">Cell junction</location>
        <location evidence="1">Tight junction</location>
    </subcellularLocation>
    <subcellularLocation>
        <location evidence="2">Cell membrane</location>
        <topology evidence="2">Multi-pass membrane protein</topology>
    </subcellularLocation>
</comment>
<dbReference type="RefSeq" id="XP_035293715.1">
    <property type="nucleotide sequence ID" value="XM_035437824.1"/>
</dbReference>
<evidence type="ECO:0000256" key="3">
    <source>
        <dbReference type="ARBA" id="ARBA00008295"/>
    </source>
</evidence>
<feature type="transmembrane region" description="Helical" evidence="10">
    <location>
        <begin position="9"/>
        <end position="30"/>
    </location>
</feature>
<dbReference type="InterPro" id="IPR006187">
    <property type="entry name" value="Claudin"/>
</dbReference>
<reference evidence="15 16" key="5">
    <citation type="submission" date="2025-04" db="UniProtKB">
        <authorList>
            <consortium name="RefSeq"/>
        </authorList>
    </citation>
    <scope>IDENTIFICATION</scope>
    <source>
        <strain evidence="15 16">17A/GY</strain>
        <tissue evidence="15 16">Liver</tissue>
    </source>
</reference>
<evidence type="ECO:0000313" key="16">
    <source>
        <dbReference type="RefSeq" id="XP_035299275.1"/>
    </source>
</evidence>
<dbReference type="GO" id="GO:0005923">
    <property type="term" value="C:bicellular tight junction"/>
    <property type="evidence" value="ECO:0007669"/>
    <property type="project" value="UniProtKB-SubCell"/>
</dbReference>
<keyword evidence="7" id="KW-0965">Cell junction</keyword>
<proteinExistence type="inferred from homology"/>
<evidence type="ECO:0000256" key="7">
    <source>
        <dbReference type="ARBA" id="ARBA00022949"/>
    </source>
</evidence>
<evidence type="ECO:0000256" key="4">
    <source>
        <dbReference type="ARBA" id="ARBA00022427"/>
    </source>
</evidence>
<keyword evidence="14" id="KW-1185">Reference proteome</keyword>
<dbReference type="Pfam" id="PF00822">
    <property type="entry name" value="PMP22_Claudin"/>
    <property type="match status" value="1"/>
</dbReference>
<evidence type="ECO:0000313" key="13">
    <source>
        <dbReference type="Proteomes" id="UP000001075"/>
    </source>
</evidence>
<evidence type="ECO:0000313" key="11">
    <source>
        <dbReference type="EMBL" id="EGW14496.1"/>
    </source>
</evidence>
<evidence type="ECO:0000256" key="8">
    <source>
        <dbReference type="ARBA" id="ARBA00022989"/>
    </source>
</evidence>
<evidence type="ECO:0000313" key="15">
    <source>
        <dbReference type="RefSeq" id="XP_027272080.1"/>
    </source>
</evidence>
<evidence type="ECO:0000313" key="17">
    <source>
        <dbReference type="RefSeq" id="XP_035299276.1"/>
    </source>
</evidence>
<feature type="transmembrane region" description="Helical" evidence="10">
    <location>
        <begin position="78"/>
        <end position="99"/>
    </location>
</feature>
<feature type="transmembrane region" description="Helical" evidence="10">
    <location>
        <begin position="160"/>
        <end position="182"/>
    </location>
</feature>
<protein>
    <submittedName>
        <fullName evidence="11 12 15 16">Claudin-13</fullName>
    </submittedName>
</protein>
<evidence type="ECO:0000256" key="6">
    <source>
        <dbReference type="ARBA" id="ARBA00022692"/>
    </source>
</evidence>
<reference evidence="11" key="2">
    <citation type="submission" date="2011-08" db="EMBL/GenBank/DDBJ databases">
        <title>The genomic sequence of the Chinese hamster ovary CHO-K1 cell line.</title>
        <authorList>
            <person name="Xu X."/>
            <person name="Nagarajan H."/>
            <person name="Lewis N.E."/>
            <person name="Pan S."/>
            <person name="Cai Z."/>
            <person name="Liu X."/>
            <person name="Chen W."/>
            <person name="Xie M."/>
            <person name="Wang W."/>
            <person name="Hammond S."/>
            <person name="Andersen M.R."/>
            <person name="Neff N."/>
            <person name="Passarelli B."/>
            <person name="Koh W."/>
            <person name="Fan C.H."/>
            <person name="Wang J."/>
            <person name="Gui Y."/>
            <person name="Lee K.H."/>
            <person name="Betenbaugh M.J."/>
            <person name="Quake S.R."/>
            <person name="Famili I."/>
            <person name="Palsson B.O."/>
            <person name="Wang J."/>
        </authorList>
    </citation>
    <scope>NUCLEOTIDE SEQUENCE</scope>
</reference>
<evidence type="ECO:0000256" key="2">
    <source>
        <dbReference type="ARBA" id="ARBA00004651"/>
    </source>
</evidence>
<evidence type="ECO:0000256" key="9">
    <source>
        <dbReference type="ARBA" id="ARBA00023136"/>
    </source>
</evidence>
<evidence type="ECO:0000313" key="12">
    <source>
        <dbReference type="Ensembl" id="ENSCGRP00001002365.1"/>
    </source>
</evidence>
<evidence type="ECO:0000313" key="14">
    <source>
        <dbReference type="Proteomes" id="UP001108280"/>
    </source>
</evidence>
<dbReference type="AlphaFoldDB" id="G3IIF8"/>
<reference evidence="12" key="6">
    <citation type="submission" date="2025-05" db="UniProtKB">
        <authorList>
            <consortium name="Ensembl"/>
        </authorList>
    </citation>
    <scope>IDENTIFICATION</scope>
</reference>
<keyword evidence="8 10" id="KW-1133">Transmembrane helix</keyword>
<evidence type="ECO:0000256" key="5">
    <source>
        <dbReference type="ARBA" id="ARBA00022475"/>
    </source>
</evidence>
<name>G3IIF8_CRIGR</name>
<dbReference type="eggNOG" id="ENOG502QSCN">
    <property type="taxonomic scope" value="Eukaryota"/>
</dbReference>
<reference evidence="13" key="1">
    <citation type="journal article" date="2011" name="Nat. Biotechnol.">
        <title>The genomic sequence of the Chinese hamster ovary (CHO)-K1 cell line.</title>
        <authorList>
            <person name="Xu X."/>
            <person name="Nagarajan H."/>
            <person name="Lewis N.E."/>
            <person name="Pan S."/>
            <person name="Cai Z."/>
            <person name="Liu X."/>
            <person name="Chen W."/>
            <person name="Xie M."/>
            <person name="Wang W."/>
            <person name="Hammond S."/>
            <person name="Andersen M.R."/>
            <person name="Neff N."/>
            <person name="Passarelli B."/>
            <person name="Koh W."/>
            <person name="Fan H.C."/>
            <person name="Wang J."/>
            <person name="Gui Y."/>
            <person name="Lee K.H."/>
            <person name="Betenbaugh M.J."/>
            <person name="Quake S.R."/>
            <person name="Famili I."/>
            <person name="Palsson B.O."/>
            <person name="Wang J."/>
        </authorList>
    </citation>
    <scope>NUCLEOTIDE SEQUENCE [LARGE SCALE GENOMIC DNA]</scope>
    <source>
        <strain evidence="13">CHO K1 cell line</strain>
    </source>
</reference>
<reference evidence="14" key="3">
    <citation type="journal article" date="2018" name="Biotechnol. Bioeng.">
        <title>A reference genome of the Chinese hamster based on a hybrid assembly strategy.</title>
        <authorList>
            <person name="Rupp O."/>
            <person name="MacDonald M.L."/>
            <person name="Li S."/>
            <person name="Dhiman H."/>
            <person name="Polson S."/>
            <person name="Griep S."/>
            <person name="Heffner K."/>
            <person name="Hernandez I."/>
            <person name="Brinkrolf K."/>
            <person name="Jadhav V."/>
            <person name="Samoudi M."/>
            <person name="Hao H."/>
            <person name="Kingham B."/>
            <person name="Goesmann A."/>
            <person name="Betenbaugh M.J."/>
            <person name="Lewis N.E."/>
            <person name="Borth N."/>
            <person name="Lee K.H."/>
        </authorList>
    </citation>
    <scope>NUCLEOTIDE SEQUENCE [LARGE SCALE GENOMIC DNA]</scope>
    <source>
        <strain evidence="14">17A/GY</strain>
    </source>
</reference>
<evidence type="ECO:0000256" key="10">
    <source>
        <dbReference type="SAM" id="Phobius"/>
    </source>
</evidence>
<feature type="transmembrane region" description="Helical" evidence="10">
    <location>
        <begin position="120"/>
        <end position="140"/>
    </location>
</feature>
<sequence length="218" mass="24278">MVCMEQQAISFSVTTLGWLCIIVSCILPVWRVTFPEDETNPDASIWEGLWHMFKLQKNSWIQCTLYDTRPAVTQDLSVSQVFMIICIIGTWLGLLLFMIRDECLKSVKNEEVEGKIMKAASVMFLGVVLLVLMSLSWMTYNISHGFSNPLLGSTKKTEMGASLYLAWASSLLLLLGSTMLCFDCPSHSDTLPLSYIVDCADRPSGANSCVLGKSFSTF</sequence>
<dbReference type="RefSeq" id="XP_035293714.1">
    <property type="nucleotide sequence ID" value="XM_035437823.1"/>
</dbReference>
<keyword evidence="9 10" id="KW-0472">Membrane</keyword>
<dbReference type="STRING" id="10029.G3IIF8"/>
<dbReference type="RefSeq" id="XP_027241372.1">
    <property type="nucleotide sequence ID" value="XM_027385571.2"/>
</dbReference>
<comment type="similarity">
    <text evidence="3">Belongs to the claudin family.</text>
</comment>
<dbReference type="Proteomes" id="UP000694386">
    <property type="component" value="Unplaced"/>
</dbReference>